<sequence>MPAKIPFFEASESLQQRWRESTASPRIAAQVYVFALLIAIGLFRRYLSPRSSPDHMYGSAAATDAPGAKDETIAEVAEIFIYPIKSCAGSSVSHAQLTQQGFDLDRRWMVVRLREGKVEKISLREEPRLTLIQPSIDETHNRLIIKLTKEGERAHKRTKLGETETVLRPTAEELARWKEVPRVEMYGDFADGRVAALSESSGRKLSPSEWISEFLGYAVLLIHFDTTSATARAAFPIFKPPTDSASWSSHDRGELYRERGIEFQDEYPLLIATQESLSHVRNQLTSALNSDNSQGRPIAGIDAAKWADSSALGIARFRPNIVLRSSPGAAFAPFSEDSWERVWILPSQHWRSKAVLQLVARCQRCLLTAVDPITAEKDPSVPLKLLNRSRMRVKKTASEGGNGRAGPCFGMYAITLPLDTGAYGELSTGDSVKVRWRPYSTDDEPDRSHLPT</sequence>
<dbReference type="STRING" id="1151754.M9LVB3"/>
<dbReference type="SUPFAM" id="SSF141673">
    <property type="entry name" value="MOSC N-terminal domain-like"/>
    <property type="match status" value="1"/>
</dbReference>
<dbReference type="GO" id="GO:0030170">
    <property type="term" value="F:pyridoxal phosphate binding"/>
    <property type="evidence" value="ECO:0007669"/>
    <property type="project" value="InterPro"/>
</dbReference>
<dbReference type="OrthoDB" id="17255at2759"/>
<dbReference type="Pfam" id="PF03476">
    <property type="entry name" value="MOSC_N"/>
    <property type="match status" value="1"/>
</dbReference>
<dbReference type="GO" id="GO:0030151">
    <property type="term" value="F:molybdenum ion binding"/>
    <property type="evidence" value="ECO:0007669"/>
    <property type="project" value="InterPro"/>
</dbReference>
<evidence type="ECO:0000313" key="2">
    <source>
        <dbReference type="EMBL" id="GAC73619.1"/>
    </source>
</evidence>
<accession>M9LVB3</accession>
<dbReference type="Proteomes" id="UP000011976">
    <property type="component" value="Unassembled WGS sequence"/>
</dbReference>
<reference evidence="3" key="1">
    <citation type="journal article" date="2013" name="Genome Announc.">
        <title>Genome sequence of the basidiomycetous yeast Pseudozyma antarctica T-34, a producer of the glycolipid biosurfactants mannosylerythritol lipids.</title>
        <authorList>
            <person name="Morita T."/>
            <person name="Koike H."/>
            <person name="Koyama Y."/>
            <person name="Hagiwara H."/>
            <person name="Ito E."/>
            <person name="Fukuoka T."/>
            <person name="Imura T."/>
            <person name="Machida M."/>
            <person name="Kitamoto D."/>
        </authorList>
    </citation>
    <scope>NUCLEOTIDE SEQUENCE [LARGE SCALE GENOMIC DNA]</scope>
    <source>
        <strain evidence="3">T-34</strain>
    </source>
</reference>
<dbReference type="AlphaFoldDB" id="M9LVB3"/>
<dbReference type="Pfam" id="PF03473">
    <property type="entry name" value="MOSC"/>
    <property type="match status" value="1"/>
</dbReference>
<dbReference type="PANTHER" id="PTHR14237">
    <property type="entry name" value="MOLYBDOPTERIN COFACTOR SULFURASE MOSC"/>
    <property type="match status" value="1"/>
</dbReference>
<gene>
    <name evidence="2" type="ORF">PANT_9d00184</name>
</gene>
<evidence type="ECO:0000313" key="3">
    <source>
        <dbReference type="Proteomes" id="UP000011976"/>
    </source>
</evidence>
<proteinExistence type="predicted"/>
<dbReference type="PROSITE" id="PS51340">
    <property type="entry name" value="MOSC"/>
    <property type="match status" value="1"/>
</dbReference>
<name>M9LVB3_PSEA3</name>
<dbReference type="GO" id="GO:0003824">
    <property type="term" value="F:catalytic activity"/>
    <property type="evidence" value="ECO:0007669"/>
    <property type="project" value="InterPro"/>
</dbReference>
<evidence type="ECO:0000259" key="1">
    <source>
        <dbReference type="PROSITE" id="PS51340"/>
    </source>
</evidence>
<feature type="domain" description="MOSC" evidence="1">
    <location>
        <begin position="203"/>
        <end position="435"/>
    </location>
</feature>
<dbReference type="EMBL" id="DF196775">
    <property type="protein sequence ID" value="GAC73619.1"/>
    <property type="molecule type" value="Genomic_DNA"/>
</dbReference>
<organism evidence="2 3">
    <name type="scientific">Pseudozyma antarctica (strain T-34)</name>
    <name type="common">Yeast</name>
    <name type="synonym">Candida antarctica</name>
    <dbReference type="NCBI Taxonomy" id="1151754"/>
    <lineage>
        <taxon>Eukaryota</taxon>
        <taxon>Fungi</taxon>
        <taxon>Dikarya</taxon>
        <taxon>Basidiomycota</taxon>
        <taxon>Ustilaginomycotina</taxon>
        <taxon>Ustilaginomycetes</taxon>
        <taxon>Ustilaginales</taxon>
        <taxon>Ustilaginaceae</taxon>
        <taxon>Moesziomyces</taxon>
    </lineage>
</organism>
<dbReference type="InterPro" id="IPR005303">
    <property type="entry name" value="MOCOS_middle"/>
</dbReference>
<protein>
    <submittedName>
        <fullName evidence="2">Uncharacterized conserved protein</fullName>
    </submittedName>
</protein>
<dbReference type="InterPro" id="IPR005302">
    <property type="entry name" value="MoCF_Sase_C"/>
</dbReference>
<dbReference type="PANTHER" id="PTHR14237:SF19">
    <property type="entry name" value="MITOCHONDRIAL AMIDOXIME REDUCING COMPONENT 1"/>
    <property type="match status" value="1"/>
</dbReference>